<evidence type="ECO:0000313" key="2">
    <source>
        <dbReference type="EMBL" id="KDQ15441.1"/>
    </source>
</evidence>
<organism evidence="2 3">
    <name type="scientific">Botryobasidium botryosum (strain FD-172 SS1)</name>
    <dbReference type="NCBI Taxonomy" id="930990"/>
    <lineage>
        <taxon>Eukaryota</taxon>
        <taxon>Fungi</taxon>
        <taxon>Dikarya</taxon>
        <taxon>Basidiomycota</taxon>
        <taxon>Agaricomycotina</taxon>
        <taxon>Agaricomycetes</taxon>
        <taxon>Cantharellales</taxon>
        <taxon>Botryobasidiaceae</taxon>
        <taxon>Botryobasidium</taxon>
    </lineage>
</organism>
<gene>
    <name evidence="2" type="ORF">BOTBODRAFT_292229</name>
</gene>
<keyword evidence="3" id="KW-1185">Reference proteome</keyword>
<dbReference type="EMBL" id="KL198032">
    <property type="protein sequence ID" value="KDQ15441.1"/>
    <property type="molecule type" value="Genomic_DNA"/>
</dbReference>
<feature type="region of interest" description="Disordered" evidence="1">
    <location>
        <begin position="83"/>
        <end position="104"/>
    </location>
</feature>
<reference evidence="3" key="1">
    <citation type="journal article" date="2014" name="Proc. Natl. Acad. Sci. U.S.A.">
        <title>Extensive sampling of basidiomycete genomes demonstrates inadequacy of the white-rot/brown-rot paradigm for wood decay fungi.</title>
        <authorList>
            <person name="Riley R."/>
            <person name="Salamov A.A."/>
            <person name="Brown D.W."/>
            <person name="Nagy L.G."/>
            <person name="Floudas D."/>
            <person name="Held B.W."/>
            <person name="Levasseur A."/>
            <person name="Lombard V."/>
            <person name="Morin E."/>
            <person name="Otillar R."/>
            <person name="Lindquist E.A."/>
            <person name="Sun H."/>
            <person name="LaButti K.M."/>
            <person name="Schmutz J."/>
            <person name="Jabbour D."/>
            <person name="Luo H."/>
            <person name="Baker S.E."/>
            <person name="Pisabarro A.G."/>
            <person name="Walton J.D."/>
            <person name="Blanchette R.A."/>
            <person name="Henrissat B."/>
            <person name="Martin F."/>
            <person name="Cullen D."/>
            <person name="Hibbett D.S."/>
            <person name="Grigoriev I.V."/>
        </authorList>
    </citation>
    <scope>NUCLEOTIDE SEQUENCE [LARGE SCALE GENOMIC DNA]</scope>
    <source>
        <strain evidence="3">FD-172 SS1</strain>
    </source>
</reference>
<accession>A0A067MV65</accession>
<name>A0A067MV65_BOTB1</name>
<protein>
    <submittedName>
        <fullName evidence="2">Uncharacterized protein</fullName>
    </submittedName>
</protein>
<evidence type="ECO:0000313" key="3">
    <source>
        <dbReference type="Proteomes" id="UP000027195"/>
    </source>
</evidence>
<dbReference type="Proteomes" id="UP000027195">
    <property type="component" value="Unassembled WGS sequence"/>
</dbReference>
<sequence>MIRRRTPSARILCLDPGYPAPHARIRRLYRARPHASIAREIWTTWLDRFAQVLLDWCIRDPEQYPFSGLFILPVLLGPSTASPYRTAQHPQASLASAGVPSRIK</sequence>
<dbReference type="AlphaFoldDB" id="A0A067MV65"/>
<evidence type="ECO:0000256" key="1">
    <source>
        <dbReference type="SAM" id="MobiDB-lite"/>
    </source>
</evidence>
<feature type="compositionally biased region" description="Polar residues" evidence="1">
    <location>
        <begin position="83"/>
        <end position="94"/>
    </location>
</feature>
<dbReference type="HOGENOM" id="CLU_2249665_0_0_1"/>
<dbReference type="InParanoid" id="A0A067MV65"/>
<proteinExistence type="predicted"/>